<dbReference type="AlphaFoldDB" id="A0A4P8KBX7"/>
<proteinExistence type="predicted"/>
<dbReference type="SUPFAM" id="SSF46689">
    <property type="entry name" value="Homeodomain-like"/>
    <property type="match status" value="1"/>
</dbReference>
<gene>
    <name evidence="4" type="ORF">AUF17_17365</name>
</gene>
<dbReference type="GO" id="GO:0003677">
    <property type="term" value="F:DNA binding"/>
    <property type="evidence" value="ECO:0007669"/>
    <property type="project" value="UniProtKB-UniRule"/>
</dbReference>
<evidence type="ECO:0000313" key="4">
    <source>
        <dbReference type="EMBL" id="TRZ28484.1"/>
    </source>
</evidence>
<comment type="caution">
    <text evidence="4">The sequence shown here is derived from an EMBL/GenBank/DDBJ whole genome shotgun (WGS) entry which is preliminary data.</text>
</comment>
<evidence type="ECO:0000256" key="2">
    <source>
        <dbReference type="ARBA" id="ARBA00023125"/>
    </source>
</evidence>
<sequence length="234" mass="26878">MPKVSEDYFKKKRDEILDAAYQVVMEKPIYSVSLRDIIQKSGLSQGGIYRYYSGLDDILIALINRECPACDMEQEVNAILSLELVPEQTLEQLFRLWQNEVLKNYVGAGKIYFEVTNMYANDLERLEHFRSENRLGAQETIFQEKCFGWLAEKIQAGYFQPKTSIEDLLLFMGTAFDGMIRDLILARHYKIGEAYENAMQLDPDKLVTTLYLSTVLLLSGDVSKRKNGGLSNEK</sequence>
<keyword evidence="2" id="KW-0238">DNA-binding</keyword>
<keyword evidence="1" id="KW-0805">Transcription regulation</keyword>
<reference evidence="4 5" key="1">
    <citation type="submission" date="2017-10" db="EMBL/GenBank/DDBJ databases">
        <title>FDA dAtabase for Regulatory Grade micrObial Sequences (FDA-ARGOS): Supporting development and validation of Infectious Disease Dx tests.</title>
        <authorList>
            <person name="Campos J."/>
            <person name="Goldberg B."/>
            <person name="Tallon L.J."/>
            <person name="Sadzewicz L."/>
            <person name="Sengamalay N."/>
            <person name="Ott S."/>
            <person name="Godinez A."/>
            <person name="Nagaraj S."/>
            <person name="Vyas G."/>
            <person name="Aluvathingal J."/>
            <person name="Nadendla S."/>
            <person name="Geyer C."/>
            <person name="Nandy P."/>
            <person name="Hobson J."/>
            <person name="Sichtig H."/>
        </authorList>
    </citation>
    <scope>NUCLEOTIDE SEQUENCE [LARGE SCALE GENOMIC DNA]</scope>
    <source>
        <strain evidence="4 5">FDAARGOS_185</strain>
    </source>
</reference>
<dbReference type="PROSITE" id="PS50977">
    <property type="entry name" value="HTH_TETR_2"/>
    <property type="match status" value="1"/>
</dbReference>
<evidence type="ECO:0000313" key="5">
    <source>
        <dbReference type="Proteomes" id="UP000316316"/>
    </source>
</evidence>
<dbReference type="EMBL" id="PDXQ01000002">
    <property type="protein sequence ID" value="TRZ28484.1"/>
    <property type="molecule type" value="Genomic_DNA"/>
</dbReference>
<accession>A0A4P8KBX7</accession>
<dbReference type="InterPro" id="IPR001647">
    <property type="entry name" value="HTH_TetR"/>
</dbReference>
<dbReference type="PANTHER" id="PTHR47506">
    <property type="entry name" value="TRANSCRIPTIONAL REGULATORY PROTEIN"/>
    <property type="match status" value="1"/>
</dbReference>
<evidence type="ECO:0000256" key="1">
    <source>
        <dbReference type="ARBA" id="ARBA00023015"/>
    </source>
</evidence>
<dbReference type="InterPro" id="IPR009057">
    <property type="entry name" value="Homeodomain-like_sf"/>
</dbReference>
<dbReference type="Pfam" id="PF00440">
    <property type="entry name" value="TetR_N"/>
    <property type="match status" value="1"/>
</dbReference>
<protein>
    <submittedName>
        <fullName evidence="4">TetR/AcrR family transcriptional regulator</fullName>
    </submittedName>
</protein>
<dbReference type="PANTHER" id="PTHR47506:SF6">
    <property type="entry name" value="HTH-TYPE TRANSCRIPTIONAL REPRESSOR NEMR"/>
    <property type="match status" value="1"/>
</dbReference>
<dbReference type="Gene3D" id="1.10.10.60">
    <property type="entry name" value="Homeodomain-like"/>
    <property type="match status" value="1"/>
</dbReference>
<keyword evidence="3" id="KW-0804">Transcription</keyword>
<name>A0A4P8KBX7_ENTAV</name>
<evidence type="ECO:0000256" key="3">
    <source>
        <dbReference type="ARBA" id="ARBA00023163"/>
    </source>
</evidence>
<organism evidence="4 5">
    <name type="scientific">Enterococcus avium</name>
    <name type="common">Streptococcus avium</name>
    <dbReference type="NCBI Taxonomy" id="33945"/>
    <lineage>
        <taxon>Bacteria</taxon>
        <taxon>Bacillati</taxon>
        <taxon>Bacillota</taxon>
        <taxon>Bacilli</taxon>
        <taxon>Lactobacillales</taxon>
        <taxon>Enterococcaceae</taxon>
        <taxon>Enterococcus</taxon>
    </lineage>
</organism>
<dbReference type="RefSeq" id="WP_016179070.1">
    <property type="nucleotide sequence ID" value="NZ_CAAKOC010000255.1"/>
</dbReference>
<dbReference type="Proteomes" id="UP000316316">
    <property type="component" value="Unassembled WGS sequence"/>
</dbReference>
<dbReference type="Gene3D" id="1.10.357.10">
    <property type="entry name" value="Tetracycline Repressor, domain 2"/>
    <property type="match status" value="1"/>
</dbReference>